<dbReference type="OrthoDB" id="1524003at2"/>
<evidence type="ECO:0000313" key="2">
    <source>
        <dbReference type="EMBL" id="TKK69322.1"/>
    </source>
</evidence>
<sequence length="995" mass="108353">MKNLPFFIKFFTLSLCLLPGALAQAQNIRAIDIEKSTDAAPRNNMYTTLDMYAELNGIFYFNADDGIHGRELWRSDGTAAGTWLLKDINNGVASSNPDDIIVSGNKFYFAASDGLNGRELWVSDGTAIGTYMVLDIGIFNQDANPSYLTDVNGTLYFVTDAYTYNGRDKLWKTDGTAAGTIMIADFSSFYPVYGGNTRYLTNVNGKLFFTMESFFSDPQLYTADGTEAGVFLVKDINPFGQDLPANLTPLNGLLYFAAEDGTGVHLWVSDGTDAGTHAVNNSDDISLPSFYYDNNERPFAISGKTLFFQGSTFDSGVELCRYNSSNQANNVQLVKDMVPGSGSSFPDGIMNVNGTVFFTITADGVNETLWKSNGAAAGTVQVKGISPGGTNLYYGLVNKNGILMFVYANASLGFELWKSDGTDAGTVLVKDIMSGLYSSYPQFLTYKHNTFLFGANDGVKGLELWKSDGTSAGTAMIKDINYSSSASSYPFGFTASATNKNKALLAASTYKYGYELWESNGYAAGTSLVKDIYPGSGASFPSHLTNFKNKTYFFANNNKGYYLGKTDGTAAGTSLFYQLNITGYVQDMAATNNLLYFTVFNYSTYLQELWRSDGTAAGTGIIKNDILPYYSLTPVGVGNMLFFVNTDFEHGTELWKSDGTTAGTVIVKDIRAGYDGSYPFNLHNFDDKLYFAADYGYGPFLYTSDGTDAGTKVLKAVLIQPYTPFAQAHNKLFFDAYSTVASGYELYATDGTSAGTKLVRDINNGPASSNPFALVNGDTLLYFMADDGKHGAELWVSNGVKTGTHLIKNITPGIDNSYFSYMVNVNDKLFFTMNDTLWQSDATNGGTHKMQDPTLDGMNSIYGLTRVGDWLYFSGYKQSTGQEVYTARVADFFITSNTITQQKMAAPATGNDVFAVKLLTNPFSNQLRFSISVKEQQAAQVTITDATGRVIQTVNKNLQAGTTILSYDAGNWAHGMYMVKVILANSLSATLKAVK</sequence>
<dbReference type="NCBIfam" id="TIGR04183">
    <property type="entry name" value="Por_Secre_tail"/>
    <property type="match status" value="1"/>
</dbReference>
<dbReference type="AlphaFoldDB" id="A0A4U3L364"/>
<keyword evidence="3" id="KW-1185">Reference proteome</keyword>
<gene>
    <name evidence="2" type="ORF">FC093_08380</name>
</gene>
<protein>
    <submittedName>
        <fullName evidence="2">T9SS type A sorting domain-containing protein</fullName>
    </submittedName>
</protein>
<name>A0A4U3L364_9BACT</name>
<evidence type="ECO:0000313" key="3">
    <source>
        <dbReference type="Proteomes" id="UP000305848"/>
    </source>
</evidence>
<dbReference type="InterPro" id="IPR026444">
    <property type="entry name" value="Secre_tail"/>
</dbReference>
<dbReference type="NCBIfam" id="TIGR04534">
    <property type="entry name" value="ELWxxDGT_rpt"/>
    <property type="match status" value="2"/>
</dbReference>
<feature type="signal peptide" evidence="1">
    <location>
        <begin position="1"/>
        <end position="25"/>
    </location>
</feature>
<evidence type="ECO:0000256" key="1">
    <source>
        <dbReference type="SAM" id="SignalP"/>
    </source>
</evidence>
<dbReference type="EMBL" id="SZQL01000005">
    <property type="protein sequence ID" value="TKK69322.1"/>
    <property type="molecule type" value="Genomic_DNA"/>
</dbReference>
<comment type="caution">
    <text evidence="2">The sequence shown here is derived from an EMBL/GenBank/DDBJ whole genome shotgun (WGS) entry which is preliminary data.</text>
</comment>
<proteinExistence type="predicted"/>
<accession>A0A4U3L364</accession>
<organism evidence="2 3">
    <name type="scientific">Ilyomonas limi</name>
    <dbReference type="NCBI Taxonomy" id="2575867"/>
    <lineage>
        <taxon>Bacteria</taxon>
        <taxon>Pseudomonadati</taxon>
        <taxon>Bacteroidota</taxon>
        <taxon>Chitinophagia</taxon>
        <taxon>Chitinophagales</taxon>
        <taxon>Chitinophagaceae</taxon>
        <taxon>Ilyomonas</taxon>
    </lineage>
</organism>
<dbReference type="Proteomes" id="UP000305848">
    <property type="component" value="Unassembled WGS sequence"/>
</dbReference>
<dbReference type="InterPro" id="IPR030916">
    <property type="entry name" value="ELWxxDGT_rpt"/>
</dbReference>
<feature type="chain" id="PRO_5020616220" evidence="1">
    <location>
        <begin position="26"/>
        <end position="995"/>
    </location>
</feature>
<reference evidence="2 3" key="1">
    <citation type="submission" date="2019-05" db="EMBL/GenBank/DDBJ databases">
        <title>Panacibacter sp. strain 17mud1-8 Genome sequencing and assembly.</title>
        <authorList>
            <person name="Chhetri G."/>
        </authorList>
    </citation>
    <scope>NUCLEOTIDE SEQUENCE [LARGE SCALE GENOMIC DNA]</scope>
    <source>
        <strain evidence="2 3">17mud1-8</strain>
    </source>
</reference>
<keyword evidence="1" id="KW-0732">Signal</keyword>
<dbReference type="RefSeq" id="WP_137261317.1">
    <property type="nucleotide sequence ID" value="NZ_SZQL01000005.1"/>
</dbReference>